<dbReference type="KEGG" id="alm:AO498_07915"/>
<dbReference type="SUPFAM" id="SSF102114">
    <property type="entry name" value="Radical SAM enzymes"/>
    <property type="match status" value="1"/>
</dbReference>
<keyword evidence="2 8" id="KW-0949">S-adenosyl-L-methionine</keyword>
<feature type="domain" description="Radical SAM core" evidence="9">
    <location>
        <begin position="36"/>
        <end position="216"/>
    </location>
</feature>
<dbReference type="UniPathway" id="UPA00391"/>
<reference evidence="11" key="1">
    <citation type="submission" date="2015-09" db="EMBL/GenBank/DDBJ databases">
        <title>Complete sequence of Algoriphagus sp. M8-2.</title>
        <authorList>
            <person name="Shintani M."/>
        </authorList>
    </citation>
    <scope>NUCLEOTIDE SEQUENCE [LARGE SCALE GENOMIC DNA]</scope>
    <source>
        <strain evidence="11">M8-2</strain>
    </source>
</reference>
<keyword evidence="4 8" id="KW-0460">Magnesium</keyword>
<evidence type="ECO:0000256" key="1">
    <source>
        <dbReference type="ARBA" id="ARBA00022485"/>
    </source>
</evidence>
<dbReference type="Proteomes" id="UP000073816">
    <property type="component" value="Chromosome"/>
</dbReference>
<evidence type="ECO:0000256" key="3">
    <source>
        <dbReference type="ARBA" id="ARBA00022723"/>
    </source>
</evidence>
<name>A0A142EMI4_9BACT</name>
<dbReference type="InterPro" id="IPR007197">
    <property type="entry name" value="rSAM"/>
</dbReference>
<dbReference type="Pfam" id="PF04055">
    <property type="entry name" value="Radical_SAM"/>
    <property type="match status" value="1"/>
</dbReference>
<sequence>MQTLDLVAPTTQELVAAGLQLPIMEAFYTIQGEGRFTGHPAYFIRLGGCDVGCVWCDVKESWEAAKWPVLSVEQIVEDALVFPGRLVVITGGEPLMYNLDPLTKLLKEKGFTTNIETSGAHPFSGDFDWVCFSPKKFKKPHPSIYPKADELKVVIYNNRDFEFAEEHAKLVNPGCELRLQPEWSKASRFISEIIAYVKNHPTWKISLQTHKFMDIP</sequence>
<dbReference type="InterPro" id="IPR058240">
    <property type="entry name" value="rSAM_sf"/>
</dbReference>
<evidence type="ECO:0000313" key="11">
    <source>
        <dbReference type="Proteomes" id="UP000073816"/>
    </source>
</evidence>
<dbReference type="Gene3D" id="3.20.20.70">
    <property type="entry name" value="Aldolase class I"/>
    <property type="match status" value="1"/>
</dbReference>
<keyword evidence="3 8" id="KW-0479">Metal-binding</keyword>
<evidence type="ECO:0000259" key="9">
    <source>
        <dbReference type="PROSITE" id="PS51918"/>
    </source>
</evidence>
<dbReference type="PANTHER" id="PTHR42836:SF1">
    <property type="entry name" value="7-CARBOXY-7-DEAZAGUANINE SYNTHASE"/>
    <property type="match status" value="1"/>
</dbReference>
<evidence type="ECO:0000256" key="5">
    <source>
        <dbReference type="ARBA" id="ARBA00023004"/>
    </source>
</evidence>
<dbReference type="EMBL" id="CP012836">
    <property type="protein sequence ID" value="AMQ56339.1"/>
    <property type="molecule type" value="Genomic_DNA"/>
</dbReference>
<organism evidence="10 11">
    <name type="scientific">Algoriphagus sanaruensis</name>
    <dbReference type="NCBI Taxonomy" id="1727163"/>
    <lineage>
        <taxon>Bacteria</taxon>
        <taxon>Pseudomonadati</taxon>
        <taxon>Bacteroidota</taxon>
        <taxon>Cytophagia</taxon>
        <taxon>Cytophagales</taxon>
        <taxon>Cyclobacteriaceae</taxon>
        <taxon>Algoriphagus</taxon>
    </lineage>
</organism>
<feature type="binding site" evidence="8">
    <location>
        <position position="90"/>
    </location>
    <ligand>
        <name>substrate</name>
    </ligand>
</feature>
<comment type="caution">
    <text evidence="8">Lacks conserved residue(s) required for the propagation of feature annotation.</text>
</comment>
<dbReference type="STRING" id="1727163.AO498_07915"/>
<evidence type="ECO:0000256" key="8">
    <source>
        <dbReference type="HAMAP-Rule" id="MF_00917"/>
    </source>
</evidence>
<dbReference type="GO" id="GO:1904047">
    <property type="term" value="F:S-adenosyl-L-methionine binding"/>
    <property type="evidence" value="ECO:0007669"/>
    <property type="project" value="UniProtKB-UniRule"/>
</dbReference>
<feature type="binding site" evidence="8">
    <location>
        <begin position="30"/>
        <end position="32"/>
    </location>
    <ligand>
        <name>substrate</name>
    </ligand>
</feature>
<keyword evidence="5 8" id="KW-0408">Iron</keyword>
<dbReference type="GO" id="GO:0016840">
    <property type="term" value="F:carbon-nitrogen lyase activity"/>
    <property type="evidence" value="ECO:0007669"/>
    <property type="project" value="UniProtKB-UniRule"/>
</dbReference>
<comment type="cofactor">
    <cofactor evidence="8">
        <name>[4Fe-4S] cluster</name>
        <dbReference type="ChEBI" id="CHEBI:49883"/>
    </cofactor>
    <text evidence="8">Binds 1 [4Fe-4S] cluster. The cluster is coordinated with 3 cysteines and an exchangeable S-adenosyl-L-methionine.</text>
</comment>
<evidence type="ECO:0000256" key="6">
    <source>
        <dbReference type="ARBA" id="ARBA00023014"/>
    </source>
</evidence>
<keyword evidence="7 8" id="KW-0456">Lyase</keyword>
<protein>
    <recommendedName>
        <fullName evidence="8">7-carboxy-7-deazaguanine synthase</fullName>
        <shortName evidence="8">CDG synthase</shortName>
        <ecNumber evidence="8">4.3.99.3</ecNumber>
    </recommendedName>
    <alternativeName>
        <fullName evidence="8">Queuosine biosynthesis protein QueE</fullName>
    </alternativeName>
</protein>
<dbReference type="InterPro" id="IPR013785">
    <property type="entry name" value="Aldolase_TIM"/>
</dbReference>
<comment type="function">
    <text evidence="8">Catalyzes the complex heterocyclic radical-mediated conversion of 6-carboxy-5,6,7,8-tetrahydropterin (CPH4) to 7-carboxy-7-deazaguanine (CDG), a step common to the biosynthetic pathways of all 7-deazapurine-containing compounds.</text>
</comment>
<dbReference type="OrthoDB" id="9792276at2"/>
<dbReference type="GO" id="GO:0008616">
    <property type="term" value="P:tRNA queuosine(34) biosynthetic process"/>
    <property type="evidence" value="ECO:0007669"/>
    <property type="project" value="UniProtKB-UniRule"/>
</dbReference>
<dbReference type="GO" id="GO:0000287">
    <property type="term" value="F:magnesium ion binding"/>
    <property type="evidence" value="ECO:0007669"/>
    <property type="project" value="UniProtKB-UniRule"/>
</dbReference>
<feature type="binding site" evidence="8">
    <location>
        <begin position="55"/>
        <end position="57"/>
    </location>
    <ligand>
        <name>S-adenosyl-L-methionine</name>
        <dbReference type="ChEBI" id="CHEBI:59789"/>
    </ligand>
</feature>
<dbReference type="PANTHER" id="PTHR42836">
    <property type="entry name" value="7-CARBOXY-7-DEAZAGUANINE SYNTHASE"/>
    <property type="match status" value="1"/>
</dbReference>
<keyword evidence="6 8" id="KW-0411">Iron-sulfur</keyword>
<dbReference type="PROSITE" id="PS51918">
    <property type="entry name" value="RADICAL_SAM"/>
    <property type="match status" value="1"/>
</dbReference>
<comment type="catalytic activity">
    <reaction evidence="8">
        <text>6-carboxy-5,6,7,8-tetrahydropterin + H(+) = 7-carboxy-7-carbaguanine + NH4(+)</text>
        <dbReference type="Rhea" id="RHEA:27974"/>
        <dbReference type="ChEBI" id="CHEBI:15378"/>
        <dbReference type="ChEBI" id="CHEBI:28938"/>
        <dbReference type="ChEBI" id="CHEBI:61032"/>
        <dbReference type="ChEBI" id="CHEBI:61036"/>
        <dbReference type="EC" id="4.3.99.3"/>
    </reaction>
</comment>
<dbReference type="InterPro" id="IPR024924">
    <property type="entry name" value="7-CO-7-deazaguanine_synth-like"/>
</dbReference>
<dbReference type="EC" id="4.3.99.3" evidence="8"/>
<feature type="binding site" evidence="8">
    <location>
        <begin position="133"/>
        <end position="135"/>
    </location>
    <ligand>
        <name>S-adenosyl-L-methionine</name>
        <dbReference type="ChEBI" id="CHEBI:59789"/>
    </ligand>
</feature>
<proteinExistence type="inferred from homology"/>
<keyword evidence="8" id="KW-0671">Queuosine biosynthesis</keyword>
<feature type="binding site" evidence="8">
    <location>
        <position position="53"/>
    </location>
    <ligand>
        <name>[4Fe-4S] cluster</name>
        <dbReference type="ChEBI" id="CHEBI:49883"/>
        <note>4Fe-4S-S-AdoMet</note>
    </ligand>
</feature>
<comment type="pathway">
    <text evidence="8">Purine metabolism; 7-cyano-7-deazaguanine biosynthesis.</text>
</comment>
<reference evidence="10 11" key="2">
    <citation type="journal article" date="2016" name="Genome Announc.">
        <title>Complete Genome Sequence of Algoriphagus sp. Strain M8-2, Isolated from a Brackish Lake.</title>
        <authorList>
            <person name="Muraguchi Y."/>
            <person name="Kushimoto K."/>
            <person name="Ohtsubo Y."/>
            <person name="Suzuki T."/>
            <person name="Dohra H."/>
            <person name="Kimbara K."/>
            <person name="Shintani M."/>
        </authorList>
    </citation>
    <scope>NUCLEOTIDE SEQUENCE [LARGE SCALE GENOMIC DNA]</scope>
    <source>
        <strain evidence="10 11">M8-2</strain>
    </source>
</reference>
<evidence type="ECO:0000313" key="10">
    <source>
        <dbReference type="EMBL" id="AMQ56339.1"/>
    </source>
</evidence>
<dbReference type="PIRSF" id="PIRSF000370">
    <property type="entry name" value="QueE"/>
    <property type="match status" value="1"/>
</dbReference>
<dbReference type="SFLD" id="SFLDS00029">
    <property type="entry name" value="Radical_SAM"/>
    <property type="match status" value="1"/>
</dbReference>
<evidence type="ECO:0000256" key="7">
    <source>
        <dbReference type="ARBA" id="ARBA00023239"/>
    </source>
</evidence>
<feature type="binding site" evidence="8">
    <location>
        <position position="216"/>
    </location>
    <ligand>
        <name>substrate</name>
    </ligand>
</feature>
<feature type="binding site" evidence="8">
    <location>
        <position position="56"/>
    </location>
    <ligand>
        <name>[4Fe-4S] cluster</name>
        <dbReference type="ChEBI" id="CHEBI:49883"/>
        <note>4Fe-4S-S-AdoMet</note>
    </ligand>
</feature>
<dbReference type="HAMAP" id="MF_00917">
    <property type="entry name" value="QueE"/>
    <property type="match status" value="1"/>
</dbReference>
<dbReference type="RefSeq" id="WP_067545702.1">
    <property type="nucleotide sequence ID" value="NZ_CP012836.1"/>
</dbReference>
<dbReference type="PATRIC" id="fig|1727163.4.peg.1646"/>
<comment type="cofactor">
    <cofactor evidence="8">
        <name>Mg(2+)</name>
        <dbReference type="ChEBI" id="CHEBI:18420"/>
    </cofactor>
</comment>
<comment type="subunit">
    <text evidence="8">Homodimer.</text>
</comment>
<comment type="similarity">
    <text evidence="8">Belongs to the radical SAM superfamily. 7-carboxy-7-deazaguanine synthase family.</text>
</comment>
<feature type="binding site" evidence="8">
    <location>
        <position position="45"/>
    </location>
    <ligand>
        <name>substrate</name>
    </ligand>
</feature>
<accession>A0A142EMI4</accession>
<evidence type="ECO:0000256" key="2">
    <source>
        <dbReference type="ARBA" id="ARBA00022691"/>
    </source>
</evidence>
<dbReference type="GO" id="GO:0051539">
    <property type="term" value="F:4 iron, 4 sulfur cluster binding"/>
    <property type="evidence" value="ECO:0007669"/>
    <property type="project" value="UniProtKB-UniRule"/>
</dbReference>
<feature type="binding site" evidence="8">
    <location>
        <position position="49"/>
    </location>
    <ligand>
        <name>[4Fe-4S] cluster</name>
        <dbReference type="ChEBI" id="CHEBI:49883"/>
        <note>4Fe-4S-S-AdoMet</note>
    </ligand>
</feature>
<feature type="binding site" evidence="8">
    <location>
        <position position="92"/>
    </location>
    <ligand>
        <name>S-adenosyl-L-methionine</name>
        <dbReference type="ChEBI" id="CHEBI:59789"/>
    </ligand>
</feature>
<keyword evidence="11" id="KW-1185">Reference proteome</keyword>
<dbReference type="AlphaFoldDB" id="A0A142EMI4"/>
<evidence type="ECO:0000256" key="4">
    <source>
        <dbReference type="ARBA" id="ARBA00022842"/>
    </source>
</evidence>
<comment type="cofactor">
    <cofactor evidence="8">
        <name>S-adenosyl-L-methionine</name>
        <dbReference type="ChEBI" id="CHEBI:59789"/>
    </cofactor>
    <text evidence="8">Binds 1 S-adenosyl-L-methionine per subunit.</text>
</comment>
<keyword evidence="1 8" id="KW-0004">4Fe-4S</keyword>
<gene>
    <name evidence="8" type="primary">queE</name>
    <name evidence="10" type="ORF">AO498_07915</name>
</gene>